<keyword evidence="2" id="KW-1185">Reference proteome</keyword>
<organism evidence="1 2">
    <name type="scientific">Gynuella sunshinyii YC6258</name>
    <dbReference type="NCBI Taxonomy" id="1445510"/>
    <lineage>
        <taxon>Bacteria</taxon>
        <taxon>Pseudomonadati</taxon>
        <taxon>Pseudomonadota</taxon>
        <taxon>Gammaproteobacteria</taxon>
        <taxon>Oceanospirillales</taxon>
        <taxon>Saccharospirillaceae</taxon>
        <taxon>Gynuella</taxon>
    </lineage>
</organism>
<dbReference type="KEGG" id="gsn:YC6258_03485"/>
<dbReference type="RefSeq" id="WP_211264534.1">
    <property type="nucleotide sequence ID" value="NZ_CP007142.1"/>
</dbReference>
<dbReference type="Pfam" id="PF14119">
    <property type="entry name" value="DUF4288"/>
    <property type="match status" value="1"/>
</dbReference>
<dbReference type="InterPro" id="IPR025630">
    <property type="entry name" value="DUF4288"/>
</dbReference>
<proteinExistence type="predicted"/>
<evidence type="ECO:0000313" key="1">
    <source>
        <dbReference type="EMBL" id="AJQ95521.1"/>
    </source>
</evidence>
<evidence type="ECO:0000313" key="2">
    <source>
        <dbReference type="Proteomes" id="UP000032266"/>
    </source>
</evidence>
<accession>A0A0C5VMH7</accession>
<dbReference type="Proteomes" id="UP000032266">
    <property type="component" value="Chromosome"/>
</dbReference>
<dbReference type="AlphaFoldDB" id="A0A0C5VMH7"/>
<dbReference type="HOGENOM" id="CLU_2422828_0_0_6"/>
<name>A0A0C5VMH7_9GAMM</name>
<dbReference type="EMBL" id="CP007142">
    <property type="protein sequence ID" value="AJQ95521.1"/>
    <property type="molecule type" value="Genomic_DNA"/>
</dbReference>
<protein>
    <submittedName>
        <fullName evidence="1">Uncharacterized protein</fullName>
    </submittedName>
</protein>
<gene>
    <name evidence="1" type="ORF">YC6258_03485</name>
</gene>
<sequence length="91" mass="10423">MNGYYDIEVLSINLIRVLIAIYLIKKVLGVIISGKNVSPIGWYVGSYIIRFVELNTDKNEDPERKFTAWENTILVQADNLEDAYDKVVEQA</sequence>
<reference evidence="1 2" key="1">
    <citation type="submission" date="2014-01" db="EMBL/GenBank/DDBJ databases">
        <title>Full genme sequencing of cellulolytic bacterium Gynuella sunshinyii YC6258T gen. nov., sp. nov.</title>
        <authorList>
            <person name="Khan H."/>
            <person name="Chung E.J."/>
            <person name="Chung Y.R."/>
        </authorList>
    </citation>
    <scope>NUCLEOTIDE SEQUENCE [LARGE SCALE GENOMIC DNA]</scope>
    <source>
        <strain evidence="1 2">YC6258</strain>
    </source>
</reference>